<dbReference type="Gene3D" id="1.25.40.10">
    <property type="entry name" value="Tetratricopeptide repeat domain"/>
    <property type="match status" value="1"/>
</dbReference>
<gene>
    <name evidence="5" type="ORF">H9705_07985</name>
</gene>
<dbReference type="Pfam" id="PF03704">
    <property type="entry name" value="BTAD"/>
    <property type="match status" value="1"/>
</dbReference>
<dbReference type="InterPro" id="IPR036388">
    <property type="entry name" value="WH-like_DNA-bd_sf"/>
</dbReference>
<evidence type="ECO:0000313" key="5">
    <source>
        <dbReference type="EMBL" id="HJC15748.1"/>
    </source>
</evidence>
<sequence>MCKNEVLKVQMLGGFSIMYGDRLITFKKNPASKLMQLLQLLLYKKETGIPRKELIEILYGRGGLSDPSNNLRVSIHRLRKQLAEAGLPEEEYIKIVNGVYIWSSSVPTIIDVLEFQSLTEKAKDEKNPEKKAELQTKALELYQGDFLPKLSGEDWVLLEAVKYKNEYEETLQEVLEYLERCENFEEMLRLSADTSDLYPFDEWQCYKIEALMGMERDEEAMQVYQDTSRLFFEELGIQPSERMIHQFREMSKRIRNVPKAMPDIKGGLQEKGEETGAYYCSLPSFIDGYRLIRRMIERNGQSVYLMLCTLTDGNGNPMESGSKLERMSGELKLAIKRSLRKGDSYTQYSVNQFLILLIGTNEENCSLVSDRITTNFAEEHKYWKNCIEYYVSSVIDVECGAPKISFRA</sequence>
<dbReference type="SUPFAM" id="SSF46894">
    <property type="entry name" value="C-terminal effector domain of the bipartite response regulators"/>
    <property type="match status" value="1"/>
</dbReference>
<reference evidence="5" key="2">
    <citation type="submission" date="2021-04" db="EMBL/GenBank/DDBJ databases">
        <authorList>
            <person name="Gilroy R."/>
        </authorList>
    </citation>
    <scope>NUCLEOTIDE SEQUENCE</scope>
    <source>
        <strain evidence="5">CHK185-5351</strain>
    </source>
</reference>
<dbReference type="GO" id="GO:0000160">
    <property type="term" value="P:phosphorelay signal transduction system"/>
    <property type="evidence" value="ECO:0007669"/>
    <property type="project" value="InterPro"/>
</dbReference>
<name>A0A9D2SNU3_9FIRM</name>
<dbReference type="Proteomes" id="UP000823849">
    <property type="component" value="Unassembled WGS sequence"/>
</dbReference>
<dbReference type="InterPro" id="IPR001867">
    <property type="entry name" value="OmpR/PhoB-type_DNA-bd"/>
</dbReference>
<dbReference type="Gene3D" id="1.10.10.10">
    <property type="entry name" value="Winged helix-like DNA-binding domain superfamily/Winged helix DNA-binding domain"/>
    <property type="match status" value="1"/>
</dbReference>
<accession>A0A9D2SNU3</accession>
<organism evidence="5 6">
    <name type="scientific">Candidatus Fusicatenibacter intestinigallinarum</name>
    <dbReference type="NCBI Taxonomy" id="2838598"/>
    <lineage>
        <taxon>Bacteria</taxon>
        <taxon>Bacillati</taxon>
        <taxon>Bacillota</taxon>
        <taxon>Clostridia</taxon>
        <taxon>Lachnospirales</taxon>
        <taxon>Lachnospiraceae</taxon>
        <taxon>Fusicatenibacter</taxon>
    </lineage>
</organism>
<evidence type="ECO:0000256" key="2">
    <source>
        <dbReference type="ARBA" id="ARBA00023125"/>
    </source>
</evidence>
<dbReference type="SUPFAM" id="SSF48452">
    <property type="entry name" value="TPR-like"/>
    <property type="match status" value="1"/>
</dbReference>
<dbReference type="InterPro" id="IPR011990">
    <property type="entry name" value="TPR-like_helical_dom_sf"/>
</dbReference>
<protein>
    <submittedName>
        <fullName evidence="5">Winged helix-turn-helix domain-containing protein</fullName>
    </submittedName>
</protein>
<feature type="domain" description="Bacterial transcriptional activator" evidence="4">
    <location>
        <begin position="110"/>
        <end position="248"/>
    </location>
</feature>
<comment type="caution">
    <text evidence="5">The sequence shown here is derived from an EMBL/GenBank/DDBJ whole genome shotgun (WGS) entry which is preliminary data.</text>
</comment>
<dbReference type="AlphaFoldDB" id="A0A9D2SNU3"/>
<proteinExistence type="inferred from homology"/>
<dbReference type="GO" id="GO:0003677">
    <property type="term" value="F:DNA binding"/>
    <property type="evidence" value="ECO:0007669"/>
    <property type="project" value="UniProtKB-KW"/>
</dbReference>
<evidence type="ECO:0000313" key="6">
    <source>
        <dbReference type="Proteomes" id="UP000823849"/>
    </source>
</evidence>
<dbReference type="InterPro" id="IPR016032">
    <property type="entry name" value="Sig_transdc_resp-reg_C-effctor"/>
</dbReference>
<evidence type="ECO:0000256" key="3">
    <source>
        <dbReference type="SAM" id="Coils"/>
    </source>
</evidence>
<feature type="coiled-coil region" evidence="3">
    <location>
        <begin position="160"/>
        <end position="187"/>
    </location>
</feature>
<dbReference type="InterPro" id="IPR051677">
    <property type="entry name" value="AfsR-DnrI-RedD_regulator"/>
</dbReference>
<dbReference type="EMBL" id="DWWU01000034">
    <property type="protein sequence ID" value="HJC15748.1"/>
    <property type="molecule type" value="Genomic_DNA"/>
</dbReference>
<evidence type="ECO:0000259" key="4">
    <source>
        <dbReference type="SMART" id="SM01043"/>
    </source>
</evidence>
<dbReference type="Pfam" id="PF00486">
    <property type="entry name" value="Trans_reg_C"/>
    <property type="match status" value="1"/>
</dbReference>
<dbReference type="GO" id="GO:0006355">
    <property type="term" value="P:regulation of DNA-templated transcription"/>
    <property type="evidence" value="ECO:0007669"/>
    <property type="project" value="InterPro"/>
</dbReference>
<keyword evidence="3" id="KW-0175">Coiled coil</keyword>
<dbReference type="InterPro" id="IPR005158">
    <property type="entry name" value="BTAD"/>
</dbReference>
<comment type="similarity">
    <text evidence="1">Belongs to the AfsR/DnrI/RedD regulatory family.</text>
</comment>
<dbReference type="PANTHER" id="PTHR35807:SF2">
    <property type="entry name" value="TRANSCRIPTIONAL ACTIVATOR DOMAIN"/>
    <property type="match status" value="1"/>
</dbReference>
<keyword evidence="2" id="KW-0238">DNA-binding</keyword>
<evidence type="ECO:0000256" key="1">
    <source>
        <dbReference type="ARBA" id="ARBA00005820"/>
    </source>
</evidence>
<dbReference type="PANTHER" id="PTHR35807">
    <property type="entry name" value="TRANSCRIPTIONAL REGULATOR REDD-RELATED"/>
    <property type="match status" value="1"/>
</dbReference>
<dbReference type="SMART" id="SM01043">
    <property type="entry name" value="BTAD"/>
    <property type="match status" value="1"/>
</dbReference>
<reference evidence="5" key="1">
    <citation type="journal article" date="2021" name="PeerJ">
        <title>Extensive microbial diversity within the chicken gut microbiome revealed by metagenomics and culture.</title>
        <authorList>
            <person name="Gilroy R."/>
            <person name="Ravi A."/>
            <person name="Getino M."/>
            <person name="Pursley I."/>
            <person name="Horton D.L."/>
            <person name="Alikhan N.F."/>
            <person name="Baker D."/>
            <person name="Gharbi K."/>
            <person name="Hall N."/>
            <person name="Watson M."/>
            <person name="Adriaenssens E.M."/>
            <person name="Foster-Nyarko E."/>
            <person name="Jarju S."/>
            <person name="Secka A."/>
            <person name="Antonio M."/>
            <person name="Oren A."/>
            <person name="Chaudhuri R.R."/>
            <person name="La Ragione R."/>
            <person name="Hildebrand F."/>
            <person name="Pallen M.J."/>
        </authorList>
    </citation>
    <scope>NUCLEOTIDE SEQUENCE</scope>
    <source>
        <strain evidence="5">CHK185-5351</strain>
    </source>
</reference>